<dbReference type="EMBL" id="JJPJ01000011">
    <property type="protein sequence ID" value="KKG66480.1"/>
    <property type="molecule type" value="Genomic_DNA"/>
</dbReference>
<dbReference type="EMBL" id="JJPD01000005">
    <property type="protein sequence ID" value="KKG46441.1"/>
    <property type="molecule type" value="Genomic_DNA"/>
</dbReference>
<evidence type="ECO:0000313" key="5">
    <source>
        <dbReference type="EMBL" id="KKG57299.1"/>
    </source>
</evidence>
<dbReference type="Proteomes" id="UP000300067">
    <property type="component" value="Chromosome"/>
</dbReference>
<dbReference type="EMBL" id="JJQX01000062">
    <property type="protein sequence ID" value="KKH97335.1"/>
    <property type="molecule type" value="Genomic_DNA"/>
</dbReference>
<dbReference type="Proteomes" id="UP000034279">
    <property type="component" value="Unassembled WGS sequence"/>
</dbReference>
<evidence type="ECO:0000313" key="24">
    <source>
        <dbReference type="EMBL" id="QCR17139.1"/>
    </source>
</evidence>
<evidence type="ECO:0000313" key="17">
    <source>
        <dbReference type="EMBL" id="KKH66782.1"/>
    </source>
</evidence>
<dbReference type="AlphaFoldDB" id="A0A0F8UZR4"/>
<dbReference type="EMBL" id="JJQJ01000213">
    <property type="protein sequence ID" value="KKH44407.1"/>
    <property type="molecule type" value="Genomic_DNA"/>
</dbReference>
<reference evidence="25 26" key="1">
    <citation type="journal article" date="2015" name="ISME J.">
        <title>Genomic and phenotypic differentiation among Methanosarcina mazei populations from Columbia River sediment.</title>
        <authorList>
            <person name="Youngblut N.D."/>
            <person name="Wirth J.S."/>
            <person name="Henriksen J.R."/>
            <person name="Smith M."/>
            <person name="Simon H."/>
            <person name="Metcalf W.W."/>
            <person name="Whitaker R.J."/>
        </authorList>
    </citation>
    <scope>NUCLEOTIDE SEQUENCE [LARGE SCALE GENOMIC DNA]</scope>
    <source>
        <strain evidence="12 27">1.F.A.1B.4</strain>
        <strain evidence="13 28">1.H.A.1A.3</strain>
        <strain evidence="14 26">1.H.A.1A.6</strain>
        <strain evidence="15 33">1.H.A.2.1</strain>
        <strain evidence="16 35">1.H.A.2.6</strain>
        <strain evidence="17 41">1.H.A.2.7</strain>
        <strain evidence="18 29">1.H.M.1A.2</strain>
        <strain evidence="20 44">1.H.M.1A.3</strain>
        <strain evidence="19 31">1.H.M.2.1</strain>
        <strain evidence="21 46">1.H.M.2.3</strain>
        <strain evidence="23 40">1.H.M.2.4</strain>
        <strain evidence="22 45">1.H.T.2.1</strain>
        <strain evidence="1 30">2.F.A.2.3</strain>
        <strain evidence="2 37">2.F.T.0.2</strain>
        <strain evidence="4 36">3.F.A.2.12</strain>
        <strain evidence="3 39">3.F.A.2.3</strain>
        <strain evidence="5 32">3.F.T.1A.1</strain>
        <strain evidence="6 34">3.F.T.1A.2</strain>
        <strain evidence="7">3.H.A.1A.1</strain>
        <strain evidence="8 42">3.H.A.2.4</strain>
        <strain evidence="9 38">3.H.M.1A.1</strain>
        <strain evidence="10 25">3.H.M.1B.2</strain>
        <strain evidence="11 43">3.H.T.1A.1</strain>
    </source>
</reference>
<dbReference type="EMBL" id="JJQW01000122">
    <property type="protein sequence ID" value="KKH84915.1"/>
    <property type="molecule type" value="Genomic_DNA"/>
</dbReference>
<evidence type="ECO:0000313" key="35">
    <source>
        <dbReference type="Proteomes" id="UP000034450"/>
    </source>
</evidence>
<evidence type="ECO:0000313" key="41">
    <source>
        <dbReference type="Proteomes" id="UP000034692"/>
    </source>
</evidence>
<evidence type="ECO:0000313" key="1">
    <source>
        <dbReference type="EMBL" id="KKG05334.1"/>
    </source>
</evidence>
<dbReference type="EMBL" id="JJPE01000052">
    <property type="protein sequence ID" value="KKG45776.1"/>
    <property type="molecule type" value="Genomic_DNA"/>
</dbReference>
<evidence type="ECO:0000313" key="28">
    <source>
        <dbReference type="Proteomes" id="UP000034021"/>
    </source>
</evidence>
<evidence type="ECO:0000313" key="44">
    <source>
        <dbReference type="Proteomes" id="UP000034842"/>
    </source>
</evidence>
<accession>A0A0F8UZR4</accession>
<dbReference type="Proteomes" id="UP000034040">
    <property type="component" value="Unassembled WGS sequence"/>
</dbReference>
<dbReference type="EMBL" id="JJPI01000023">
    <property type="protein sequence ID" value="KKG57299.1"/>
    <property type="molecule type" value="Genomic_DNA"/>
</dbReference>
<evidence type="ECO:0000313" key="38">
    <source>
        <dbReference type="Proteomes" id="UP000034657"/>
    </source>
</evidence>
<evidence type="ECO:0000313" key="11">
    <source>
        <dbReference type="EMBL" id="KKH05087.1"/>
    </source>
</evidence>
<evidence type="ECO:0000313" key="21">
    <source>
        <dbReference type="EMBL" id="KKH84915.1"/>
    </source>
</evidence>
<evidence type="ECO:0000313" key="22">
    <source>
        <dbReference type="EMBL" id="KKH96786.1"/>
    </source>
</evidence>
<dbReference type="Proteomes" id="UP000034142">
    <property type="component" value="Unassembled WGS sequence"/>
</dbReference>
<dbReference type="EMBL" id="JJPV01000035">
    <property type="protein sequence ID" value="KKH02288.1"/>
    <property type="molecule type" value="Genomic_DNA"/>
</dbReference>
<evidence type="ECO:0000313" key="12">
    <source>
        <dbReference type="EMBL" id="KKH17094.1"/>
    </source>
</evidence>
<evidence type="ECO:0000313" key="15">
    <source>
        <dbReference type="EMBL" id="KKH46919.1"/>
    </source>
</evidence>
<dbReference type="EMBL" id="JJOR01000066">
    <property type="protein sequence ID" value="KKG05334.1"/>
    <property type="molecule type" value="Genomic_DNA"/>
</dbReference>
<dbReference type="Proteomes" id="UP000033987">
    <property type="component" value="Unassembled WGS sequence"/>
</dbReference>
<evidence type="ECO:0000313" key="20">
    <source>
        <dbReference type="EMBL" id="KKH83505.1"/>
    </source>
</evidence>
<dbReference type="EMBL" id="JJQU01000183">
    <property type="protein sequence ID" value="KKH82855.1"/>
    <property type="molecule type" value="Genomic_DNA"/>
</dbReference>
<evidence type="ECO:0000313" key="40">
    <source>
        <dbReference type="Proteomes" id="UP000034668"/>
    </source>
</evidence>
<organism evidence="22 45">
    <name type="scientific">Methanosarcina mazei</name>
    <name type="common">Methanosarcina frisia</name>
    <dbReference type="NCBI Taxonomy" id="2209"/>
    <lineage>
        <taxon>Archaea</taxon>
        <taxon>Methanobacteriati</taxon>
        <taxon>Methanobacteriota</taxon>
        <taxon>Stenosarchaea group</taxon>
        <taxon>Methanomicrobia</taxon>
        <taxon>Methanosarcinales</taxon>
        <taxon>Methanosarcinaceae</taxon>
        <taxon>Methanosarcina</taxon>
    </lineage>
</organism>
<dbReference type="EMBL" id="JJPP01000028">
    <property type="protein sequence ID" value="KKG82708.1"/>
    <property type="molecule type" value="Genomic_DNA"/>
</dbReference>
<dbReference type="Proteomes" id="UP000034820">
    <property type="component" value="Unassembled WGS sequence"/>
</dbReference>
<dbReference type="Proteomes" id="UP000034937">
    <property type="component" value="Unassembled WGS sequence"/>
</dbReference>
<protein>
    <submittedName>
        <fullName evidence="22">Uncharacterized protein</fullName>
    </submittedName>
</protein>
<dbReference type="Proteomes" id="UP000034597">
    <property type="component" value="Unassembled WGS sequence"/>
</dbReference>
<dbReference type="Proteomes" id="UP000034657">
    <property type="component" value="Unassembled WGS sequence"/>
</dbReference>
<evidence type="ECO:0000313" key="23">
    <source>
        <dbReference type="EMBL" id="KKH97335.1"/>
    </source>
</evidence>
<evidence type="ECO:0000313" key="33">
    <source>
        <dbReference type="Proteomes" id="UP000034259"/>
    </source>
</evidence>
<dbReference type="EMBL" id="JJQK01000224">
    <property type="protein sequence ID" value="KKH46919.1"/>
    <property type="molecule type" value="Genomic_DNA"/>
</dbReference>
<dbReference type="Proteomes" id="UP000034021">
    <property type="component" value="Unassembled WGS sequence"/>
</dbReference>
<evidence type="ECO:0000313" key="16">
    <source>
        <dbReference type="EMBL" id="KKH61371.1"/>
    </source>
</evidence>
<dbReference type="Proteomes" id="UP000034692">
    <property type="component" value="Unassembled WGS sequence"/>
</dbReference>
<dbReference type="EMBL" id="JJQZ01000068">
    <property type="protein sequence ID" value="KKH96786.1"/>
    <property type="molecule type" value="Genomic_DNA"/>
</dbReference>
<proteinExistence type="predicted"/>
<dbReference type="Proteomes" id="UP000034667">
    <property type="component" value="Unassembled WGS sequence"/>
</dbReference>
<gene>
    <name evidence="24" type="ORF">DKM28_15030</name>
    <name evidence="1" type="ORF">DU31_14405</name>
    <name evidence="5" type="ORF">DU33_06395</name>
    <name evidence="4" type="ORF">DU35_19865</name>
    <name evidence="2" type="ORF">DU40_08630</name>
    <name evidence="3" type="ORF">DU41_16635</name>
    <name evidence="7" type="ORF">DU43_16285</name>
    <name evidence="13" type="ORF">DU50_13595</name>
    <name evidence="11" type="ORF">DU51_12425</name>
    <name evidence="8" type="ORF">DU55_16125</name>
    <name evidence="6" type="ORF">DU64_11705</name>
    <name evidence="12" type="ORF">DU65_03445</name>
    <name evidence="10" type="ORF">DU68_05985</name>
    <name evidence="9" type="ORF">DU69_19085</name>
    <name evidence="15" type="ORF">DU72_02640</name>
    <name evidence="16" type="ORF">DU74_18525</name>
    <name evidence="17" type="ORF">DU75_14200</name>
    <name evidence="18" type="ORF">DU77_19200</name>
    <name evidence="20" type="ORF">DU78_07990</name>
    <name evidence="23" type="ORF">DU79_16810</name>
    <name evidence="19" type="ORF">DU80_20865</name>
    <name evidence="22" type="ORF">DU84_03635</name>
    <name evidence="14" type="ORF">DU85_02470</name>
    <name evidence="21" type="ORF">DU88_02750</name>
</gene>
<evidence type="ECO:0000313" key="43">
    <source>
        <dbReference type="Proteomes" id="UP000034820"/>
    </source>
</evidence>
<evidence type="ECO:0000313" key="14">
    <source>
        <dbReference type="EMBL" id="KKH44407.1"/>
    </source>
</evidence>
<evidence type="ECO:0000313" key="46">
    <source>
        <dbReference type="Proteomes" id="UP000034937"/>
    </source>
</evidence>
<dbReference type="Proteomes" id="UP000034450">
    <property type="component" value="Unassembled WGS sequence"/>
</dbReference>
<evidence type="ECO:0000313" key="37">
    <source>
        <dbReference type="Proteomes" id="UP000034597"/>
    </source>
</evidence>
<evidence type="ECO:0000313" key="27">
    <source>
        <dbReference type="Proteomes" id="UP000033987"/>
    </source>
</evidence>
<evidence type="ECO:0000313" key="10">
    <source>
        <dbReference type="EMBL" id="KKH02288.1"/>
    </source>
</evidence>
<dbReference type="Proteomes" id="UP000034842">
    <property type="component" value="Unassembled WGS sequence"/>
</dbReference>
<sequence>MPYSIFKSINNVKFPKKSQISTHEIKTAGKSLLEKSLGKVSWKTHLPKQKKNAVYTKNVLKNSSDKQYFLKDLQVWFQKTYLKTRKVDL</sequence>
<dbReference type="Proteomes" id="UP000033864">
    <property type="component" value="Unassembled WGS sequence"/>
</dbReference>
<evidence type="ECO:0000313" key="29">
    <source>
        <dbReference type="Proteomes" id="UP000034040"/>
    </source>
</evidence>
<dbReference type="EMBL" id="CP029709">
    <property type="protein sequence ID" value="QCR17139.1"/>
    <property type="molecule type" value="Genomic_DNA"/>
</dbReference>
<evidence type="ECO:0000313" key="8">
    <source>
        <dbReference type="EMBL" id="KKG82708.1"/>
    </source>
</evidence>
<name>A0A0F8UZR4_METMZ</name>
<dbReference type="PATRIC" id="fig|2209.42.peg.1437"/>
<reference evidence="24 47" key="2">
    <citation type="submission" date="2018-05" db="EMBL/GenBank/DDBJ databases">
        <title>Methanosarcina gilichinskyana sp. nov., a novel methanogenic archaeon isolated from Holocene permafrost, North East Russia.</title>
        <authorList>
            <person name="Oshurkova V."/>
            <person name="Meer M."/>
            <person name="Bochkareva O."/>
            <person name="Shcherbakova V."/>
        </authorList>
    </citation>
    <scope>NUCLEOTIDE SEQUENCE [LARGE SCALE GENOMIC DNA]</scope>
    <source>
        <strain evidence="24 47">JL01</strain>
    </source>
</reference>
<evidence type="ECO:0000313" key="7">
    <source>
        <dbReference type="EMBL" id="KKG78799.1"/>
    </source>
</evidence>
<dbReference type="EMBL" id="JJQH01000104">
    <property type="protein sequence ID" value="KKH39858.1"/>
    <property type="molecule type" value="Genomic_DNA"/>
</dbReference>
<dbReference type="EMBL" id="JJQC01000148">
    <property type="protein sequence ID" value="KKH17094.1"/>
    <property type="molecule type" value="Genomic_DNA"/>
</dbReference>
<evidence type="ECO:0000313" key="31">
    <source>
        <dbReference type="Proteomes" id="UP000034152"/>
    </source>
</evidence>
<dbReference type="Proteomes" id="UP000033835">
    <property type="component" value="Unassembled WGS sequence"/>
</dbReference>
<dbReference type="Proteomes" id="UP000034188">
    <property type="component" value="Unassembled WGS sequence"/>
</dbReference>
<dbReference type="Proteomes" id="UP000034872">
    <property type="component" value="Unassembled WGS sequence"/>
</dbReference>
<dbReference type="Proteomes" id="UP000034668">
    <property type="component" value="Unassembled WGS sequence"/>
</dbReference>
<evidence type="ECO:0000313" key="47">
    <source>
        <dbReference type="Proteomes" id="UP000300067"/>
    </source>
</evidence>
<evidence type="ECO:0000313" key="34">
    <source>
        <dbReference type="Proteomes" id="UP000034279"/>
    </source>
</evidence>
<evidence type="ECO:0000313" key="2">
    <source>
        <dbReference type="EMBL" id="KKG05545.1"/>
    </source>
</evidence>
<evidence type="ECO:0000313" key="39">
    <source>
        <dbReference type="Proteomes" id="UP000034667"/>
    </source>
</evidence>
<evidence type="ECO:0000313" key="32">
    <source>
        <dbReference type="Proteomes" id="UP000034188"/>
    </source>
</evidence>
<evidence type="ECO:0000313" key="9">
    <source>
        <dbReference type="EMBL" id="KKG88312.1"/>
    </source>
</evidence>
<evidence type="ECO:0000313" key="13">
    <source>
        <dbReference type="EMBL" id="KKH39858.1"/>
    </source>
</evidence>
<dbReference type="EMBL" id="JJOT01000020">
    <property type="protein sequence ID" value="KKG05545.1"/>
    <property type="molecule type" value="Genomic_DNA"/>
</dbReference>
<evidence type="ECO:0000313" key="26">
    <source>
        <dbReference type="Proteomes" id="UP000033864"/>
    </source>
</evidence>
<evidence type="ECO:0000313" key="19">
    <source>
        <dbReference type="EMBL" id="KKH82855.1"/>
    </source>
</evidence>
<dbReference type="EMBL" id="JJPM01000059">
    <property type="protein sequence ID" value="KKG78799.1"/>
    <property type="molecule type" value="Genomic_DNA"/>
</dbReference>
<dbReference type="Proteomes" id="UP000034577">
    <property type="component" value="Unassembled WGS sequence"/>
</dbReference>
<evidence type="ECO:0000313" key="25">
    <source>
        <dbReference type="Proteomes" id="UP000033835"/>
    </source>
</evidence>
<dbReference type="Proteomes" id="UP000034152">
    <property type="component" value="Unassembled WGS sequence"/>
</dbReference>
<dbReference type="EMBL" id="JJPY01000120">
    <property type="protein sequence ID" value="KKH05087.1"/>
    <property type="molecule type" value="Genomic_DNA"/>
</dbReference>
<dbReference type="Proteomes" id="UP000034817">
    <property type="component" value="Unassembled WGS sequence"/>
</dbReference>
<evidence type="ECO:0000313" key="6">
    <source>
        <dbReference type="EMBL" id="KKG66480.1"/>
    </source>
</evidence>
<dbReference type="EMBL" id="JJQO01000095">
    <property type="protein sequence ID" value="KKH66782.1"/>
    <property type="molecule type" value="Genomic_DNA"/>
</dbReference>
<evidence type="ECO:0000313" key="4">
    <source>
        <dbReference type="EMBL" id="KKG46441.1"/>
    </source>
</evidence>
<dbReference type="EMBL" id="JJQT01000003">
    <property type="protein sequence ID" value="KKH83505.1"/>
    <property type="molecule type" value="Genomic_DNA"/>
</dbReference>
<evidence type="ECO:0000313" key="18">
    <source>
        <dbReference type="EMBL" id="KKH75446.1"/>
    </source>
</evidence>
<evidence type="ECO:0000313" key="3">
    <source>
        <dbReference type="EMBL" id="KKG45776.1"/>
    </source>
</evidence>
<dbReference type="EMBL" id="JJQS01000063">
    <property type="protein sequence ID" value="KKH75446.1"/>
    <property type="molecule type" value="Genomic_DNA"/>
</dbReference>
<evidence type="ECO:0000313" key="45">
    <source>
        <dbReference type="Proteomes" id="UP000034872"/>
    </source>
</evidence>
<dbReference type="EMBL" id="JJQN01000053">
    <property type="protein sequence ID" value="KKH61371.1"/>
    <property type="molecule type" value="Genomic_DNA"/>
</dbReference>
<dbReference type="Proteomes" id="UP000034259">
    <property type="component" value="Unassembled WGS sequence"/>
</dbReference>
<dbReference type="EMBL" id="JJPT01000147">
    <property type="protein sequence ID" value="KKG88312.1"/>
    <property type="molecule type" value="Genomic_DNA"/>
</dbReference>
<evidence type="ECO:0000313" key="42">
    <source>
        <dbReference type="Proteomes" id="UP000034817"/>
    </source>
</evidence>
<evidence type="ECO:0000313" key="36">
    <source>
        <dbReference type="Proteomes" id="UP000034577"/>
    </source>
</evidence>
<evidence type="ECO:0000313" key="30">
    <source>
        <dbReference type="Proteomes" id="UP000034142"/>
    </source>
</evidence>